<evidence type="ECO:0000313" key="3">
    <source>
        <dbReference type="EMBL" id="KAG5182380.1"/>
    </source>
</evidence>
<dbReference type="GO" id="GO:0000151">
    <property type="term" value="C:ubiquitin ligase complex"/>
    <property type="evidence" value="ECO:0007669"/>
    <property type="project" value="TreeGrafter"/>
</dbReference>
<name>A0A836CDF2_9STRA</name>
<dbReference type="Proteomes" id="UP000664859">
    <property type="component" value="Unassembled WGS sequence"/>
</dbReference>
<dbReference type="GO" id="GO:0097602">
    <property type="term" value="F:cullin family protein binding"/>
    <property type="evidence" value="ECO:0007669"/>
    <property type="project" value="TreeGrafter"/>
</dbReference>
<dbReference type="InterPro" id="IPR014764">
    <property type="entry name" value="DCN-prot"/>
</dbReference>
<dbReference type="OrthoDB" id="27198at2759"/>
<dbReference type="GO" id="GO:0032182">
    <property type="term" value="F:ubiquitin-like protein binding"/>
    <property type="evidence" value="ECO:0007669"/>
    <property type="project" value="TreeGrafter"/>
</dbReference>
<evidence type="ECO:0000259" key="2">
    <source>
        <dbReference type="PROSITE" id="PS51229"/>
    </source>
</evidence>
<dbReference type="PANTHER" id="PTHR12281">
    <property type="entry name" value="RP42 RELATED"/>
    <property type="match status" value="1"/>
</dbReference>
<comment type="caution">
    <text evidence="3">The sequence shown here is derived from an EMBL/GenBank/DDBJ whole genome shotgun (WGS) entry which is preliminary data.</text>
</comment>
<gene>
    <name evidence="3" type="ORF">JKP88DRAFT_257732</name>
</gene>
<dbReference type="InterPro" id="IPR042460">
    <property type="entry name" value="DCN1-like_PONY"/>
</dbReference>
<dbReference type="AlphaFoldDB" id="A0A836CDF2"/>
<feature type="domain" description="DCUN1" evidence="2">
    <location>
        <begin position="1"/>
        <end position="161"/>
    </location>
</feature>
<sequence length="162" mass="18430">MGIDPESDVSILVLCYKLKAQKPGQISQEEFVKGMTELRVDSVERLKQVLPSLDPGFMGQYEFRDFYRFVFTFSREGTKKTVEKDIVCALLPLVLPDSTRGQGATSQFVEFLEATDSVKIVTQDQWNSFLEYAKSVGTDIDRYDTDSSWPLLLDDFVSANFK</sequence>
<dbReference type="Gene3D" id="1.10.238.10">
    <property type="entry name" value="EF-hand"/>
    <property type="match status" value="1"/>
</dbReference>
<dbReference type="GO" id="GO:0045116">
    <property type="term" value="P:protein neddylation"/>
    <property type="evidence" value="ECO:0007669"/>
    <property type="project" value="TreeGrafter"/>
</dbReference>
<dbReference type="GO" id="GO:0031624">
    <property type="term" value="F:ubiquitin conjugating enzyme binding"/>
    <property type="evidence" value="ECO:0007669"/>
    <property type="project" value="TreeGrafter"/>
</dbReference>
<dbReference type="Gene3D" id="1.10.238.200">
    <property type="entry name" value="Cullin, PONY binding domain"/>
    <property type="match status" value="1"/>
</dbReference>
<proteinExistence type="predicted"/>
<organism evidence="3 4">
    <name type="scientific">Tribonema minus</name>
    <dbReference type="NCBI Taxonomy" id="303371"/>
    <lineage>
        <taxon>Eukaryota</taxon>
        <taxon>Sar</taxon>
        <taxon>Stramenopiles</taxon>
        <taxon>Ochrophyta</taxon>
        <taxon>PX clade</taxon>
        <taxon>Xanthophyceae</taxon>
        <taxon>Tribonematales</taxon>
        <taxon>Tribonemataceae</taxon>
        <taxon>Tribonema</taxon>
    </lineage>
</organism>
<evidence type="ECO:0000313" key="4">
    <source>
        <dbReference type="Proteomes" id="UP000664859"/>
    </source>
</evidence>
<reference evidence="3" key="1">
    <citation type="submission" date="2021-02" db="EMBL/GenBank/DDBJ databases">
        <title>First Annotated Genome of the Yellow-green Alga Tribonema minus.</title>
        <authorList>
            <person name="Mahan K.M."/>
        </authorList>
    </citation>
    <scope>NUCLEOTIDE SEQUENCE</scope>
    <source>
        <strain evidence="3">UTEX B ZZ1240</strain>
    </source>
</reference>
<protein>
    <recommendedName>
        <fullName evidence="1">Defective in cullin neddylation protein</fullName>
    </recommendedName>
</protein>
<dbReference type="EMBL" id="JAFCMP010000246">
    <property type="protein sequence ID" value="KAG5182380.1"/>
    <property type="molecule type" value="Genomic_DNA"/>
</dbReference>
<dbReference type="Pfam" id="PF03556">
    <property type="entry name" value="Cullin_binding"/>
    <property type="match status" value="1"/>
</dbReference>
<evidence type="ECO:0000256" key="1">
    <source>
        <dbReference type="RuleBase" id="RU410713"/>
    </source>
</evidence>
<keyword evidence="4" id="KW-1185">Reference proteome</keyword>
<dbReference type="PROSITE" id="PS51229">
    <property type="entry name" value="DCUN1"/>
    <property type="match status" value="1"/>
</dbReference>
<comment type="function">
    <text evidence="1">Neddylation of cullins play an essential role in the regulation of SCF-type complexes activity.</text>
</comment>
<accession>A0A836CDF2</accession>
<dbReference type="PANTHER" id="PTHR12281:SF31">
    <property type="entry name" value="DCN1-LIKE PROTEIN 3"/>
    <property type="match status" value="1"/>
</dbReference>
<dbReference type="InterPro" id="IPR005176">
    <property type="entry name" value="PONY_dom"/>
</dbReference>